<evidence type="ECO:0000313" key="14">
    <source>
        <dbReference type="Proteomes" id="UP000627521"/>
    </source>
</evidence>
<dbReference type="Pfam" id="PF00781">
    <property type="entry name" value="DAGK_cat"/>
    <property type="match status" value="1"/>
</dbReference>
<dbReference type="PANTHER" id="PTHR12358">
    <property type="entry name" value="SPHINGOSINE KINASE"/>
    <property type="match status" value="1"/>
</dbReference>
<sequence>MTVKRNFFVIINPVSGNGHGKRVWQKIQPKLNLYYNITFCFTSHQNHEIDITHEALKNGHKHFIIIGGDGTLNNFINGVFSQQNIDTKSITFGIIPIGTGNDWVKTHGISKNINKALDIIINNKTNTQDVGCINYLNKNIQNKYFINLAGIGFDGLVVNIVNKNRTFGKLTYILGAVKGLFKYHFFETRISLNSEVITSKACFMIQIGICKYTGSGMQLTHLANPKDGLFDITIATSFYKWDIIKNIFKLFNGKIVKLKHVKTFKTKRLVIETSNKNTYFQADGEQIYSGKIEAFILPNAIQFYS</sequence>
<dbReference type="Pfam" id="PF19279">
    <property type="entry name" value="YegS_C"/>
    <property type="match status" value="1"/>
</dbReference>
<dbReference type="InterPro" id="IPR016064">
    <property type="entry name" value="NAD/diacylglycerol_kinase_sf"/>
</dbReference>
<name>A0ABR8LU49_9FLAO</name>
<evidence type="ECO:0000256" key="9">
    <source>
        <dbReference type="ARBA" id="ARBA00023098"/>
    </source>
</evidence>
<keyword evidence="3" id="KW-0808">Transferase</keyword>
<keyword evidence="5" id="KW-0547">Nucleotide-binding</keyword>
<evidence type="ECO:0000256" key="7">
    <source>
        <dbReference type="ARBA" id="ARBA00022840"/>
    </source>
</evidence>
<keyword evidence="11" id="KW-1208">Phospholipid metabolism</keyword>
<keyword evidence="6 13" id="KW-0418">Kinase</keyword>
<dbReference type="SMART" id="SM00046">
    <property type="entry name" value="DAGKc"/>
    <property type="match status" value="1"/>
</dbReference>
<protein>
    <submittedName>
        <fullName evidence="13">Diacylglycerol kinase family lipid kinase</fullName>
    </submittedName>
</protein>
<evidence type="ECO:0000259" key="12">
    <source>
        <dbReference type="PROSITE" id="PS50146"/>
    </source>
</evidence>
<dbReference type="InterPro" id="IPR050187">
    <property type="entry name" value="Lipid_Phosphate_FormReg"/>
</dbReference>
<keyword evidence="9" id="KW-0443">Lipid metabolism</keyword>
<gene>
    <name evidence="13" type="ORF">IEG06_06610</name>
</gene>
<accession>A0ABR8LU49</accession>
<evidence type="ECO:0000256" key="11">
    <source>
        <dbReference type="ARBA" id="ARBA00023264"/>
    </source>
</evidence>
<reference evidence="13 14" key="1">
    <citation type="submission" date="2020-09" db="EMBL/GenBank/DDBJ databases">
        <title>Bacillus nautilus sp. nov., Chryseoglobus crepusculi sp. nov, and Psychrobacter noctis sp. nov., isolated from deep-sea sponges from the equatorial Atlantic.</title>
        <authorList>
            <person name="Stennett H.L."/>
            <person name="Williams S.E."/>
        </authorList>
    </citation>
    <scope>NUCLEOTIDE SEQUENCE [LARGE SCALE GENOMIC DNA]</scope>
    <source>
        <strain evidence="13 14">28M-24</strain>
    </source>
</reference>
<evidence type="ECO:0000256" key="3">
    <source>
        <dbReference type="ARBA" id="ARBA00022679"/>
    </source>
</evidence>
<feature type="domain" description="DAGKc" evidence="12">
    <location>
        <begin position="2"/>
        <end position="137"/>
    </location>
</feature>
<evidence type="ECO:0000256" key="2">
    <source>
        <dbReference type="ARBA" id="ARBA00022516"/>
    </source>
</evidence>
<evidence type="ECO:0000313" key="13">
    <source>
        <dbReference type="EMBL" id="MBD3863116.1"/>
    </source>
</evidence>
<keyword evidence="7" id="KW-0067">ATP-binding</keyword>
<dbReference type="InterPro" id="IPR001206">
    <property type="entry name" value="Diacylglycerol_kinase_cat_dom"/>
</dbReference>
<evidence type="ECO:0000256" key="8">
    <source>
        <dbReference type="ARBA" id="ARBA00022842"/>
    </source>
</evidence>
<keyword evidence="2" id="KW-0444">Lipid biosynthesis</keyword>
<dbReference type="PROSITE" id="PS50146">
    <property type="entry name" value="DAGK"/>
    <property type="match status" value="1"/>
</dbReference>
<keyword evidence="8" id="KW-0460">Magnesium</keyword>
<dbReference type="Proteomes" id="UP000627521">
    <property type="component" value="Unassembled WGS sequence"/>
</dbReference>
<keyword evidence="10" id="KW-0594">Phospholipid biosynthesis</keyword>
<comment type="cofactor">
    <cofactor evidence="1">
        <name>Mg(2+)</name>
        <dbReference type="ChEBI" id="CHEBI:18420"/>
    </cofactor>
</comment>
<evidence type="ECO:0000256" key="1">
    <source>
        <dbReference type="ARBA" id="ARBA00001946"/>
    </source>
</evidence>
<dbReference type="RefSeq" id="WP_191101186.1">
    <property type="nucleotide sequence ID" value="NZ_JACXXH010000003.1"/>
</dbReference>
<dbReference type="GO" id="GO:0016301">
    <property type="term" value="F:kinase activity"/>
    <property type="evidence" value="ECO:0007669"/>
    <property type="project" value="UniProtKB-KW"/>
</dbReference>
<dbReference type="InterPro" id="IPR005218">
    <property type="entry name" value="Diacylglycerol/lipid_kinase"/>
</dbReference>
<comment type="caution">
    <text evidence="13">The sequence shown here is derived from an EMBL/GenBank/DDBJ whole genome shotgun (WGS) entry which is preliminary data.</text>
</comment>
<evidence type="ECO:0000256" key="10">
    <source>
        <dbReference type="ARBA" id="ARBA00023209"/>
    </source>
</evidence>
<dbReference type="PANTHER" id="PTHR12358:SF106">
    <property type="entry name" value="LIPID KINASE YEGS"/>
    <property type="match status" value="1"/>
</dbReference>
<keyword evidence="14" id="KW-1185">Reference proteome</keyword>
<dbReference type="Gene3D" id="3.40.50.10330">
    <property type="entry name" value="Probable inorganic polyphosphate/atp-NAD kinase, domain 1"/>
    <property type="match status" value="1"/>
</dbReference>
<dbReference type="InterPro" id="IPR017438">
    <property type="entry name" value="ATP-NAD_kinase_N"/>
</dbReference>
<dbReference type="Gene3D" id="2.60.200.40">
    <property type="match status" value="1"/>
</dbReference>
<dbReference type="EMBL" id="JACXXH010000003">
    <property type="protein sequence ID" value="MBD3863116.1"/>
    <property type="molecule type" value="Genomic_DNA"/>
</dbReference>
<organism evidence="13 14">
    <name type="scientific">Olleya marilimosa</name>
    <dbReference type="NCBI Taxonomy" id="272164"/>
    <lineage>
        <taxon>Bacteria</taxon>
        <taxon>Pseudomonadati</taxon>
        <taxon>Bacteroidota</taxon>
        <taxon>Flavobacteriia</taxon>
        <taxon>Flavobacteriales</taxon>
        <taxon>Flavobacteriaceae</taxon>
    </lineage>
</organism>
<keyword evidence="4" id="KW-0479">Metal-binding</keyword>
<dbReference type="InterPro" id="IPR045540">
    <property type="entry name" value="YegS/DAGK_C"/>
</dbReference>
<evidence type="ECO:0000256" key="5">
    <source>
        <dbReference type="ARBA" id="ARBA00022741"/>
    </source>
</evidence>
<dbReference type="NCBIfam" id="TIGR00147">
    <property type="entry name" value="YegS/Rv2252/BmrU family lipid kinase"/>
    <property type="match status" value="1"/>
</dbReference>
<evidence type="ECO:0000256" key="4">
    <source>
        <dbReference type="ARBA" id="ARBA00022723"/>
    </source>
</evidence>
<dbReference type="SUPFAM" id="SSF111331">
    <property type="entry name" value="NAD kinase/diacylglycerol kinase-like"/>
    <property type="match status" value="1"/>
</dbReference>
<proteinExistence type="predicted"/>
<evidence type="ECO:0000256" key="6">
    <source>
        <dbReference type="ARBA" id="ARBA00022777"/>
    </source>
</evidence>